<evidence type="ECO:0000256" key="3">
    <source>
        <dbReference type="ARBA" id="ARBA00022598"/>
    </source>
</evidence>
<keyword evidence="7 10" id="KW-0030">Aminoacyl-tRNA synthetase</keyword>
<dbReference type="PANTHER" id="PTHR11956">
    <property type="entry name" value="ARGINYL-TRNA SYNTHETASE"/>
    <property type="match status" value="1"/>
</dbReference>
<dbReference type="InterPro" id="IPR036695">
    <property type="entry name" value="Arg-tRNA-synth_N_sf"/>
</dbReference>
<dbReference type="InterPro" id="IPR008909">
    <property type="entry name" value="DALR_anticod-bd"/>
</dbReference>
<dbReference type="GO" id="GO:0005737">
    <property type="term" value="C:cytoplasm"/>
    <property type="evidence" value="ECO:0007669"/>
    <property type="project" value="InterPro"/>
</dbReference>
<dbReference type="PRINTS" id="PR01038">
    <property type="entry name" value="TRNASYNTHARG"/>
</dbReference>
<feature type="domain" description="DALR anticodon binding" evidence="11">
    <location>
        <begin position="591"/>
        <end position="738"/>
    </location>
</feature>
<proteinExistence type="inferred from homology"/>
<protein>
    <recommendedName>
        <fullName evidence="2">arginine--tRNA ligase</fullName>
        <ecNumber evidence="2">6.1.1.19</ecNumber>
    </recommendedName>
    <alternativeName>
        <fullName evidence="8">Arginyl-tRNA synthetase</fullName>
    </alternativeName>
</protein>
<evidence type="ECO:0000313" key="12">
    <source>
        <dbReference type="EMBL" id="CAD9716270.1"/>
    </source>
</evidence>
<keyword evidence="5 10" id="KW-0067">ATP-binding</keyword>
<dbReference type="SUPFAM" id="SSF55190">
    <property type="entry name" value="Arginyl-tRNA synthetase (ArgRS), N-terminal 'additional' domain"/>
    <property type="match status" value="1"/>
</dbReference>
<keyword evidence="15" id="KW-1185">Reference proteome</keyword>
<dbReference type="OrthoDB" id="9990834at2759"/>
<dbReference type="EMBL" id="HBHL01007853">
    <property type="protein sequence ID" value="CAD9716271.1"/>
    <property type="molecule type" value="Transcribed_RNA"/>
</dbReference>
<dbReference type="InterPro" id="IPR035684">
    <property type="entry name" value="ArgRS_core"/>
</dbReference>
<evidence type="ECO:0000256" key="1">
    <source>
        <dbReference type="ARBA" id="ARBA00005594"/>
    </source>
</evidence>
<dbReference type="EMBL" id="HBHL01007852">
    <property type="protein sequence ID" value="CAD9716270.1"/>
    <property type="molecule type" value="Transcribed_RNA"/>
</dbReference>
<comment type="similarity">
    <text evidence="1 10">Belongs to the class-I aminoacyl-tRNA synthetase family.</text>
</comment>
<dbReference type="GO" id="GO:0006420">
    <property type="term" value="P:arginyl-tRNA aminoacylation"/>
    <property type="evidence" value="ECO:0007669"/>
    <property type="project" value="InterPro"/>
</dbReference>
<evidence type="ECO:0000313" key="13">
    <source>
        <dbReference type="EMBL" id="CAD9716271.1"/>
    </source>
</evidence>
<dbReference type="EC" id="6.1.1.19" evidence="2"/>
<dbReference type="PROSITE" id="PS00178">
    <property type="entry name" value="AA_TRNA_LIGASE_I"/>
    <property type="match status" value="1"/>
</dbReference>
<dbReference type="EMBL" id="CP031050">
    <property type="protein sequence ID" value="QDZ25545.1"/>
    <property type="molecule type" value="Genomic_DNA"/>
</dbReference>
<evidence type="ECO:0000256" key="8">
    <source>
        <dbReference type="ARBA" id="ARBA00033033"/>
    </source>
</evidence>
<evidence type="ECO:0000256" key="10">
    <source>
        <dbReference type="RuleBase" id="RU363038"/>
    </source>
</evidence>
<dbReference type="InterPro" id="IPR001412">
    <property type="entry name" value="aa-tRNA-synth_I_CS"/>
</dbReference>
<comment type="catalytic activity">
    <reaction evidence="9">
        <text>tRNA(Arg) + L-arginine + ATP = L-arginyl-tRNA(Arg) + AMP + diphosphate</text>
        <dbReference type="Rhea" id="RHEA:20301"/>
        <dbReference type="Rhea" id="RHEA-COMP:9658"/>
        <dbReference type="Rhea" id="RHEA-COMP:9673"/>
        <dbReference type="ChEBI" id="CHEBI:30616"/>
        <dbReference type="ChEBI" id="CHEBI:32682"/>
        <dbReference type="ChEBI" id="CHEBI:33019"/>
        <dbReference type="ChEBI" id="CHEBI:78442"/>
        <dbReference type="ChEBI" id="CHEBI:78513"/>
        <dbReference type="ChEBI" id="CHEBI:456215"/>
        <dbReference type="EC" id="6.1.1.19"/>
    </reaction>
</comment>
<dbReference type="InterPro" id="IPR009080">
    <property type="entry name" value="tRNAsynth_Ia_anticodon-bd"/>
</dbReference>
<keyword evidence="3 10" id="KW-0436">Ligase</keyword>
<evidence type="ECO:0000256" key="7">
    <source>
        <dbReference type="ARBA" id="ARBA00023146"/>
    </source>
</evidence>
<evidence type="ECO:0000313" key="14">
    <source>
        <dbReference type="EMBL" id="QDZ25545.1"/>
    </source>
</evidence>
<evidence type="ECO:0000256" key="6">
    <source>
        <dbReference type="ARBA" id="ARBA00022917"/>
    </source>
</evidence>
<dbReference type="InterPro" id="IPR014729">
    <property type="entry name" value="Rossmann-like_a/b/a_fold"/>
</dbReference>
<reference evidence="12" key="2">
    <citation type="submission" date="2021-01" db="EMBL/GenBank/DDBJ databases">
        <authorList>
            <person name="Corre E."/>
            <person name="Pelletier E."/>
            <person name="Niang G."/>
            <person name="Scheremetjew M."/>
            <person name="Finn R."/>
            <person name="Kale V."/>
            <person name="Holt S."/>
            <person name="Cochrane G."/>
            <person name="Meng A."/>
            <person name="Brown T."/>
            <person name="Cohen L."/>
        </authorList>
    </citation>
    <scope>NUCLEOTIDE SEQUENCE</scope>
    <source>
        <strain evidence="12">CCMP1205</strain>
    </source>
</reference>
<dbReference type="InterPro" id="IPR001278">
    <property type="entry name" value="Arg-tRNA-ligase"/>
</dbReference>
<evidence type="ECO:0000256" key="2">
    <source>
        <dbReference type="ARBA" id="ARBA00012837"/>
    </source>
</evidence>
<keyword evidence="4 10" id="KW-0547">Nucleotide-binding</keyword>
<dbReference type="GO" id="GO:0009791">
    <property type="term" value="P:post-embryonic development"/>
    <property type="evidence" value="ECO:0007669"/>
    <property type="project" value="UniProtKB-ARBA"/>
</dbReference>
<dbReference type="GO" id="GO:0048608">
    <property type="term" value="P:reproductive structure development"/>
    <property type="evidence" value="ECO:0007669"/>
    <property type="project" value="UniProtKB-ARBA"/>
</dbReference>
<keyword evidence="6 10" id="KW-0648">Protein biosynthesis</keyword>
<dbReference type="SMART" id="SM00836">
    <property type="entry name" value="DALR_1"/>
    <property type="match status" value="1"/>
</dbReference>
<dbReference type="Gene3D" id="3.30.1360.70">
    <property type="entry name" value="Arginyl tRNA synthetase N-terminal domain"/>
    <property type="match status" value="1"/>
</dbReference>
<dbReference type="Pfam" id="PF05746">
    <property type="entry name" value="DALR_1"/>
    <property type="match status" value="1"/>
</dbReference>
<evidence type="ECO:0000256" key="4">
    <source>
        <dbReference type="ARBA" id="ARBA00022741"/>
    </source>
</evidence>
<dbReference type="Proteomes" id="UP000316726">
    <property type="component" value="Chromosome 17"/>
</dbReference>
<dbReference type="Gene3D" id="3.40.50.620">
    <property type="entry name" value="HUPs"/>
    <property type="match status" value="2"/>
</dbReference>
<dbReference type="Pfam" id="PF00750">
    <property type="entry name" value="tRNA-synt_1d"/>
    <property type="match status" value="2"/>
</dbReference>
<dbReference type="SUPFAM" id="SSF52374">
    <property type="entry name" value="Nucleotidylyl transferase"/>
    <property type="match status" value="1"/>
</dbReference>
<dbReference type="GO" id="GO:0005524">
    <property type="term" value="F:ATP binding"/>
    <property type="evidence" value="ECO:0007669"/>
    <property type="project" value="UniProtKB-KW"/>
</dbReference>
<evidence type="ECO:0000259" key="11">
    <source>
        <dbReference type="SMART" id="SM00836"/>
    </source>
</evidence>
<dbReference type="Gene3D" id="1.10.730.10">
    <property type="entry name" value="Isoleucyl-tRNA Synthetase, Domain 1"/>
    <property type="match status" value="1"/>
</dbReference>
<dbReference type="GO" id="GO:0004814">
    <property type="term" value="F:arginine-tRNA ligase activity"/>
    <property type="evidence" value="ECO:0007669"/>
    <property type="project" value="UniProtKB-EC"/>
</dbReference>
<accession>A0A5B8N0V1</accession>
<reference evidence="14 15" key="1">
    <citation type="submission" date="2018-07" db="EMBL/GenBank/DDBJ databases">
        <title>The complete nuclear genome of the prasinophyte Chloropicon primus (CCMP1205).</title>
        <authorList>
            <person name="Pombert J.-F."/>
            <person name="Otis C."/>
            <person name="Turmel M."/>
            <person name="Lemieux C."/>
        </authorList>
    </citation>
    <scope>NUCLEOTIDE SEQUENCE [LARGE SCALE GENOMIC DNA]</scope>
    <source>
        <strain evidence="14 15">CCMP1205</strain>
    </source>
</reference>
<dbReference type="STRING" id="1764295.A0A5B8N0V1"/>
<evidence type="ECO:0000313" key="15">
    <source>
        <dbReference type="Proteomes" id="UP000316726"/>
    </source>
</evidence>
<sequence>MGDKGDMMGSVVAEVQEELRTFFETKANTNGNENENENEEEVLLGKLCGVVCDVGMKMERSRRLDQGDIAVQLAPVCARVKTNPVHGAKVISEFIMTHLNSLSADERKGKLVQKVACAGPYLNIFLSRPMMYKRVVEQVLEMGARYGFTEAWKGKRVLVEHTSSNPNAPLHIGNLRNVMIGAHTARLIESAGADVKQHFYVNDLGAQIGLTAFGYNRVYNLIKPTMKIDHWIGSMYAIMNTLVELQKVEVDIGKLADACDAGTEGADAFRDGLVAKASGADKKKGIEEYIGIFRELRDREGYEVLFKTVVQEMRDEKDIKKGGAMLNLAYERQDPEAIRIFRKMVIDCLSGVQETLETYNVRHDAFDFESELGWEGSNTAFLDIMKNTSYFVPQTQSNDKGVPEGAYLNMQQFIVDQKLPQGKKGYMKPYPNLYVLRPDGSTLYTFRDIVYSFKKAHQSDLILNVICSEQDLAQQKVSLAMYMMNPELLGRQYHLQYDLVKLKTGKMSGRRGRYLLADDLYAQLKEEIRKKMAQKYEERGDKVSQEFFDQVTHEVSTAAMKYALLACTCSTQISFDIAKITDFEDASAPFILYNSTRLSSLIRKFEGLVEKGVSKDLPDLSQIDWSVVDNHMEWEMLMEFVLGFPSLLKLAACPALPKPPQNPEFGVHKVCDFLNMFTRKLSSYYGPRGVRILPHRSQETITDEQQTALHARIYLCKAFRQVIDNGLDKLFIKPLRKM</sequence>
<gene>
    <name evidence="14" type="ORF">A3770_17p80630</name>
    <name evidence="12" type="ORF">CPRI1469_LOCUS5126</name>
    <name evidence="13" type="ORF">CPRI1469_LOCUS5127</name>
</gene>
<organism evidence="14 15">
    <name type="scientific">Chloropicon primus</name>
    <dbReference type="NCBI Taxonomy" id="1764295"/>
    <lineage>
        <taxon>Eukaryota</taxon>
        <taxon>Viridiplantae</taxon>
        <taxon>Chlorophyta</taxon>
        <taxon>Chloropicophyceae</taxon>
        <taxon>Chloropicales</taxon>
        <taxon>Chloropicaceae</taxon>
        <taxon>Chloropicon</taxon>
    </lineage>
</organism>
<dbReference type="SUPFAM" id="SSF47323">
    <property type="entry name" value="Anticodon-binding domain of a subclass of class I aminoacyl-tRNA synthetases"/>
    <property type="match status" value="1"/>
</dbReference>
<name>A0A5B8N0V1_9CHLO</name>
<dbReference type="PANTHER" id="PTHR11956:SF5">
    <property type="entry name" value="ARGININE--TRNA LIGASE, CYTOPLASMIC"/>
    <property type="match status" value="1"/>
</dbReference>
<evidence type="ECO:0000256" key="9">
    <source>
        <dbReference type="ARBA" id="ARBA00049339"/>
    </source>
</evidence>
<dbReference type="AlphaFoldDB" id="A0A5B8N0V1"/>
<evidence type="ECO:0000256" key="5">
    <source>
        <dbReference type="ARBA" id="ARBA00022840"/>
    </source>
</evidence>